<comment type="similarity">
    <text evidence="1">Belongs to the peptidase S33 family.</text>
</comment>
<evidence type="ECO:0000256" key="4">
    <source>
        <dbReference type="SAM" id="SignalP"/>
    </source>
</evidence>
<dbReference type="InterPro" id="IPR051601">
    <property type="entry name" value="Serine_prot/Carboxylest_S33"/>
</dbReference>
<reference evidence="7 8" key="1">
    <citation type="submission" date="2024-10" db="EMBL/GenBank/DDBJ databases">
        <title>The Natural Products Discovery Center: Release of the First 8490 Sequenced Strains for Exploring Actinobacteria Biosynthetic Diversity.</title>
        <authorList>
            <person name="Kalkreuter E."/>
            <person name="Kautsar S.A."/>
            <person name="Yang D."/>
            <person name="Bader C.D."/>
            <person name="Teijaro C.N."/>
            <person name="Fluegel L."/>
            <person name="Davis C.M."/>
            <person name="Simpson J.R."/>
            <person name="Lauterbach L."/>
            <person name="Steele A.D."/>
            <person name="Gui C."/>
            <person name="Meng S."/>
            <person name="Li G."/>
            <person name="Viehrig K."/>
            <person name="Ye F."/>
            <person name="Su P."/>
            <person name="Kiefer A.F."/>
            <person name="Nichols A."/>
            <person name="Cepeda A.J."/>
            <person name="Yan W."/>
            <person name="Fan B."/>
            <person name="Jiang Y."/>
            <person name="Adhikari A."/>
            <person name="Zheng C.-J."/>
            <person name="Schuster L."/>
            <person name="Cowan T.M."/>
            <person name="Smanski M.J."/>
            <person name="Chevrette M.G."/>
            <person name="De Carvalho L.P.S."/>
            <person name="Shen B."/>
        </authorList>
    </citation>
    <scope>NUCLEOTIDE SEQUENCE [LARGE SCALE GENOMIC DNA]</scope>
    <source>
        <strain evidence="7 8">NPDC017990</strain>
    </source>
</reference>
<dbReference type="RefSeq" id="WP_397717193.1">
    <property type="nucleotide sequence ID" value="NZ_JBIRGN010000008.1"/>
</dbReference>
<evidence type="ECO:0000259" key="5">
    <source>
        <dbReference type="Pfam" id="PF00561"/>
    </source>
</evidence>
<dbReference type="Gene3D" id="3.40.50.1820">
    <property type="entry name" value="alpha/beta hydrolase"/>
    <property type="match status" value="1"/>
</dbReference>
<organism evidence="7 8">
    <name type="scientific">Streptomyces longisporoflavus</name>
    <dbReference type="NCBI Taxonomy" id="28044"/>
    <lineage>
        <taxon>Bacteria</taxon>
        <taxon>Bacillati</taxon>
        <taxon>Actinomycetota</taxon>
        <taxon>Actinomycetes</taxon>
        <taxon>Kitasatosporales</taxon>
        <taxon>Streptomycetaceae</taxon>
        <taxon>Streptomyces</taxon>
    </lineage>
</organism>
<evidence type="ECO:0000256" key="2">
    <source>
        <dbReference type="ARBA" id="ARBA00022729"/>
    </source>
</evidence>
<dbReference type="InterPro" id="IPR029058">
    <property type="entry name" value="AB_hydrolase_fold"/>
</dbReference>
<dbReference type="Pfam" id="PF08386">
    <property type="entry name" value="Abhydrolase_4"/>
    <property type="match status" value="1"/>
</dbReference>
<gene>
    <name evidence="7" type="ORF">ACH4F9_37140</name>
</gene>
<evidence type="ECO:0000313" key="8">
    <source>
        <dbReference type="Proteomes" id="UP001610818"/>
    </source>
</evidence>
<dbReference type="EMBL" id="JBIRGQ010000008">
    <property type="protein sequence ID" value="MFH8550633.1"/>
    <property type="molecule type" value="Genomic_DNA"/>
</dbReference>
<comment type="caution">
    <text evidence="7">The sequence shown here is derived from an EMBL/GenBank/DDBJ whole genome shotgun (WGS) entry which is preliminary data.</text>
</comment>
<dbReference type="InterPro" id="IPR000073">
    <property type="entry name" value="AB_hydrolase_1"/>
</dbReference>
<feature type="signal peptide" evidence="4">
    <location>
        <begin position="1"/>
        <end position="23"/>
    </location>
</feature>
<keyword evidence="3 7" id="KW-0378">Hydrolase</keyword>
<evidence type="ECO:0000313" key="7">
    <source>
        <dbReference type="EMBL" id="MFH8550633.1"/>
    </source>
</evidence>
<protein>
    <submittedName>
        <fullName evidence="7">Alpha/beta fold hydrolase</fullName>
    </submittedName>
</protein>
<evidence type="ECO:0000256" key="3">
    <source>
        <dbReference type="ARBA" id="ARBA00022801"/>
    </source>
</evidence>
<dbReference type="Proteomes" id="UP001610818">
    <property type="component" value="Unassembled WGS sequence"/>
</dbReference>
<proteinExistence type="inferred from homology"/>
<keyword evidence="2 4" id="KW-0732">Signal</keyword>
<feature type="domain" description="Peptidase S33 tripeptidyl aminopeptidase-like C-terminal" evidence="6">
    <location>
        <begin position="413"/>
        <end position="509"/>
    </location>
</feature>
<accession>A0ABW7R029</accession>
<sequence>MQMTRGGLAAVAGAVMLAVAAGASPVTASHATQKPSGLERFHAQDVDWHDCALGPDDPTGQKLDDAGAQCADLTVPLDYTDPGGRTLTIAISRLRATDPAHRVGPLLLNNGGPGGPSLDMPLTVGTAMGKVAKKYDLIGVDPRFVGRSTPLDCGWDIGSTVFSAGKGRAGFKHSVARQRDLAKRCRETNADVLPYVSTRNTARDMDVVRAALGAHRISYLGYSYGSYLGQVYTELFPGRTDRMVLDGVIDPTRYTQTLLADSTEANERALHAWASWTAARHDTYALGRTADTVLATVRRIQQAAAEKPLRVGDFRVDEHFVPLVYFSGLGSDLDKPRADLATATRTLAHAADGQHAEPGAELSELLAAMTTKAGSQQGSAQAAILCGDVATQRGTQSYWRDIQAARKKHPFAAPLSYNITACEFWDGPAEAPTVVDNNVPALLINATGDTRTTYAGARQVRDRWSHSRLVTLPGANQHGIYGEYGNACADTQVNSYLADGRLPGHDVSCRA</sequence>
<dbReference type="GO" id="GO:0016787">
    <property type="term" value="F:hydrolase activity"/>
    <property type="evidence" value="ECO:0007669"/>
    <property type="project" value="UniProtKB-KW"/>
</dbReference>
<feature type="domain" description="AB hydrolase-1" evidence="5">
    <location>
        <begin position="105"/>
        <end position="256"/>
    </location>
</feature>
<feature type="chain" id="PRO_5045262742" evidence="4">
    <location>
        <begin position="24"/>
        <end position="511"/>
    </location>
</feature>
<dbReference type="PANTHER" id="PTHR43248">
    <property type="entry name" value="2-SUCCINYL-6-HYDROXY-2,4-CYCLOHEXADIENE-1-CARBOXYLATE SYNTHASE"/>
    <property type="match status" value="1"/>
</dbReference>
<dbReference type="PANTHER" id="PTHR43248:SF29">
    <property type="entry name" value="TRIPEPTIDYL AMINOPEPTIDASE"/>
    <property type="match status" value="1"/>
</dbReference>
<name>A0ABW7R029_9ACTN</name>
<evidence type="ECO:0000256" key="1">
    <source>
        <dbReference type="ARBA" id="ARBA00010088"/>
    </source>
</evidence>
<evidence type="ECO:0000259" key="6">
    <source>
        <dbReference type="Pfam" id="PF08386"/>
    </source>
</evidence>
<dbReference type="Pfam" id="PF00561">
    <property type="entry name" value="Abhydrolase_1"/>
    <property type="match status" value="1"/>
</dbReference>
<keyword evidence="8" id="KW-1185">Reference proteome</keyword>
<dbReference type="SUPFAM" id="SSF53474">
    <property type="entry name" value="alpha/beta-Hydrolases"/>
    <property type="match status" value="1"/>
</dbReference>
<dbReference type="InterPro" id="IPR013595">
    <property type="entry name" value="Pept_S33_TAP-like_C"/>
</dbReference>